<dbReference type="AlphaFoldDB" id="A0A7Z8Y9G7"/>
<gene>
    <name evidence="1" type="ORF">NCTC10327_00830</name>
</gene>
<dbReference type="EMBL" id="UYIO01000001">
    <property type="protein sequence ID" value="VDG76164.1"/>
    <property type="molecule type" value="Genomic_DNA"/>
</dbReference>
<dbReference type="RefSeq" id="WP_185933901.1">
    <property type="nucleotide sequence ID" value="NZ_UYIO01000001.1"/>
</dbReference>
<evidence type="ECO:0000313" key="2">
    <source>
        <dbReference type="Proteomes" id="UP000269974"/>
    </source>
</evidence>
<sequence length="183" mass="19830">MTQLNKETLGAFDPSIPSGADYTYSYEMGVDIYDDAKSQWQKIRQISDVDPARTPITQSAPTYSDKGAPNEVVTSESWTLSFFVQELHLPDGSVLPELELLRSAEEPTAMGAKANRQFRWYDEPAGGRKPDPDKAYSGIGTVSMTRAQTSADGNVAGYNVTITGKGRRTKIANPLTSAASSSV</sequence>
<dbReference type="Proteomes" id="UP000269974">
    <property type="component" value="Unassembled WGS sequence"/>
</dbReference>
<evidence type="ECO:0000313" key="1">
    <source>
        <dbReference type="EMBL" id="VDG76164.1"/>
    </source>
</evidence>
<dbReference type="NCBIfam" id="NF047353">
    <property type="entry name" value="tube_lmo2291"/>
    <property type="match status" value="1"/>
</dbReference>
<comment type="caution">
    <text evidence="1">The sequence shown here is derived from an EMBL/GenBank/DDBJ whole genome shotgun (WGS) entry which is preliminary data.</text>
</comment>
<organism evidence="1 2">
    <name type="scientific">Actinobaculum suis</name>
    <dbReference type="NCBI Taxonomy" id="1657"/>
    <lineage>
        <taxon>Bacteria</taxon>
        <taxon>Bacillati</taxon>
        <taxon>Actinomycetota</taxon>
        <taxon>Actinomycetes</taxon>
        <taxon>Actinomycetales</taxon>
        <taxon>Actinomycetaceae</taxon>
        <taxon>Actinobaculum</taxon>
    </lineage>
</organism>
<reference evidence="1 2" key="1">
    <citation type="submission" date="2018-11" db="EMBL/GenBank/DDBJ databases">
        <authorList>
            <consortium name="Pathogen Informatics"/>
        </authorList>
    </citation>
    <scope>NUCLEOTIDE SEQUENCE [LARGE SCALE GENOMIC DNA]</scope>
    <source>
        <strain evidence="1 2">NCTC10327</strain>
    </source>
</reference>
<accession>A0A7Z8Y9G7</accession>
<protein>
    <submittedName>
        <fullName evidence="1">Uncharacterized protein</fullName>
    </submittedName>
</protein>
<name>A0A7Z8Y9G7_9ACTO</name>
<proteinExistence type="predicted"/>